<dbReference type="InParanoid" id="U5G8F6"/>
<organism evidence="3 4">
    <name type="scientific">Populus trichocarpa</name>
    <name type="common">Western balsam poplar</name>
    <name type="synonym">Populus balsamifera subsp. trichocarpa</name>
    <dbReference type="NCBI Taxonomy" id="3694"/>
    <lineage>
        <taxon>Eukaryota</taxon>
        <taxon>Viridiplantae</taxon>
        <taxon>Streptophyta</taxon>
        <taxon>Embryophyta</taxon>
        <taxon>Tracheophyta</taxon>
        <taxon>Spermatophyta</taxon>
        <taxon>Magnoliopsida</taxon>
        <taxon>eudicotyledons</taxon>
        <taxon>Gunneridae</taxon>
        <taxon>Pentapetalae</taxon>
        <taxon>rosids</taxon>
        <taxon>fabids</taxon>
        <taxon>Malpighiales</taxon>
        <taxon>Salicaceae</taxon>
        <taxon>Saliceae</taxon>
        <taxon>Populus</taxon>
    </lineage>
</organism>
<dbReference type="AlphaFoldDB" id="U5G8F6"/>
<keyword evidence="4" id="KW-1185">Reference proteome</keyword>
<dbReference type="InterPro" id="IPR002213">
    <property type="entry name" value="UDP_glucos_trans"/>
</dbReference>
<accession>U5G8F6</accession>
<dbReference type="STRING" id="3694.U5G8F6"/>
<evidence type="ECO:0008006" key="5">
    <source>
        <dbReference type="Google" id="ProtNLM"/>
    </source>
</evidence>
<evidence type="ECO:0000313" key="4">
    <source>
        <dbReference type="Proteomes" id="UP000006729"/>
    </source>
</evidence>
<reference evidence="3 4" key="1">
    <citation type="journal article" date="2006" name="Science">
        <title>The genome of black cottonwood, Populus trichocarpa (Torr. &amp; Gray).</title>
        <authorList>
            <person name="Tuskan G.A."/>
            <person name="Difazio S."/>
            <person name="Jansson S."/>
            <person name="Bohlmann J."/>
            <person name="Grigoriev I."/>
            <person name="Hellsten U."/>
            <person name="Putnam N."/>
            <person name="Ralph S."/>
            <person name="Rombauts S."/>
            <person name="Salamov A."/>
            <person name="Schein J."/>
            <person name="Sterck L."/>
            <person name="Aerts A."/>
            <person name="Bhalerao R.R."/>
            <person name="Bhalerao R.P."/>
            <person name="Blaudez D."/>
            <person name="Boerjan W."/>
            <person name="Brun A."/>
            <person name="Brunner A."/>
            <person name="Busov V."/>
            <person name="Campbell M."/>
            <person name="Carlson J."/>
            <person name="Chalot M."/>
            <person name="Chapman J."/>
            <person name="Chen G.L."/>
            <person name="Cooper D."/>
            <person name="Coutinho P.M."/>
            <person name="Couturier J."/>
            <person name="Covert S."/>
            <person name="Cronk Q."/>
            <person name="Cunningham R."/>
            <person name="Davis J."/>
            <person name="Degroeve S."/>
            <person name="Dejardin A."/>
            <person name="Depamphilis C."/>
            <person name="Detter J."/>
            <person name="Dirks B."/>
            <person name="Dubchak I."/>
            <person name="Duplessis S."/>
            <person name="Ehlting J."/>
            <person name="Ellis B."/>
            <person name="Gendler K."/>
            <person name="Goodstein D."/>
            <person name="Gribskov M."/>
            <person name="Grimwood J."/>
            <person name="Groover A."/>
            <person name="Gunter L."/>
            <person name="Hamberger B."/>
            <person name="Heinze B."/>
            <person name="Helariutta Y."/>
            <person name="Henrissat B."/>
            <person name="Holligan D."/>
            <person name="Holt R."/>
            <person name="Huang W."/>
            <person name="Islam-Faridi N."/>
            <person name="Jones S."/>
            <person name="Jones-Rhoades M."/>
            <person name="Jorgensen R."/>
            <person name="Joshi C."/>
            <person name="Kangasjarvi J."/>
            <person name="Karlsson J."/>
            <person name="Kelleher C."/>
            <person name="Kirkpatrick R."/>
            <person name="Kirst M."/>
            <person name="Kohler A."/>
            <person name="Kalluri U."/>
            <person name="Larimer F."/>
            <person name="Leebens-Mack J."/>
            <person name="Leple J.C."/>
            <person name="Locascio P."/>
            <person name="Lou Y."/>
            <person name="Lucas S."/>
            <person name="Martin F."/>
            <person name="Montanini B."/>
            <person name="Napoli C."/>
            <person name="Nelson D.R."/>
            <person name="Nelson C."/>
            <person name="Nieminen K."/>
            <person name="Nilsson O."/>
            <person name="Pereda V."/>
            <person name="Peter G."/>
            <person name="Philippe R."/>
            <person name="Pilate G."/>
            <person name="Poliakov A."/>
            <person name="Razumovskaya J."/>
            <person name="Richardson P."/>
            <person name="Rinaldi C."/>
            <person name="Ritland K."/>
            <person name="Rouze P."/>
            <person name="Ryaboy D."/>
            <person name="Schmutz J."/>
            <person name="Schrader J."/>
            <person name="Segerman B."/>
            <person name="Shin H."/>
            <person name="Siddiqui A."/>
            <person name="Sterky F."/>
            <person name="Terry A."/>
            <person name="Tsai C.J."/>
            <person name="Uberbacher E."/>
            <person name="Unneberg P."/>
            <person name="Vahala J."/>
            <person name="Wall K."/>
            <person name="Wessler S."/>
            <person name="Yang G."/>
            <person name="Yin T."/>
            <person name="Douglas C."/>
            <person name="Marra M."/>
            <person name="Sandberg G."/>
            <person name="Van de Peer Y."/>
            <person name="Rokhsar D."/>
        </authorList>
    </citation>
    <scope>NUCLEOTIDE SEQUENCE [LARGE SCALE GENOMIC DNA]</scope>
    <source>
        <strain evidence="4">cv. Nisqually</strain>
    </source>
</reference>
<dbReference type="FunFam" id="3.40.50.2000:FF:000431">
    <property type="entry name" value="UDP-glycosyltransferase 90A1"/>
    <property type="match status" value="1"/>
</dbReference>
<keyword evidence="1" id="KW-0328">Glycosyltransferase</keyword>
<dbReference type="PANTHER" id="PTHR48046:SF7">
    <property type="entry name" value="UDP-GLYCOSYLTRANSFERASE 72E1"/>
    <property type="match status" value="1"/>
</dbReference>
<protein>
    <recommendedName>
        <fullName evidence="5">Anthocyanidin 3-O-glucosyltransferase</fullName>
    </recommendedName>
</protein>
<proteinExistence type="predicted"/>
<keyword evidence="2" id="KW-0808">Transferase</keyword>
<dbReference type="EMBL" id="CM009296">
    <property type="protein sequence ID" value="PNT26815.1"/>
    <property type="molecule type" value="Genomic_DNA"/>
</dbReference>
<evidence type="ECO:0000256" key="1">
    <source>
        <dbReference type="ARBA" id="ARBA00022676"/>
    </source>
</evidence>
<name>U5G8F6_POPTR</name>
<dbReference type="GO" id="GO:0008194">
    <property type="term" value="F:UDP-glycosyltransferase activity"/>
    <property type="evidence" value="ECO:0007669"/>
    <property type="project" value="InterPro"/>
</dbReference>
<sequence length="104" mass="11344">MGVVVSMRARQTEILNHPSGGGFLPHCGWNSAVDSIANGVPMIAWPLNAEQGMNAALLAEDIGGAIRSKLLPWKEVMGREEIETMIRNIIEDKGDARRGRVRAH</sequence>
<evidence type="ECO:0000256" key="2">
    <source>
        <dbReference type="ARBA" id="ARBA00022679"/>
    </source>
</evidence>
<gene>
    <name evidence="3" type="ORF">POPTR_007G030200</name>
</gene>
<dbReference type="Proteomes" id="UP000006729">
    <property type="component" value="Chromosome 7"/>
</dbReference>
<evidence type="ECO:0000313" key="3">
    <source>
        <dbReference type="EMBL" id="PNT26815.1"/>
    </source>
</evidence>
<dbReference type="SUPFAM" id="SSF53756">
    <property type="entry name" value="UDP-Glycosyltransferase/glycogen phosphorylase"/>
    <property type="match status" value="1"/>
</dbReference>
<dbReference type="Gene3D" id="3.40.50.2000">
    <property type="entry name" value="Glycogen Phosphorylase B"/>
    <property type="match status" value="1"/>
</dbReference>
<dbReference type="HOGENOM" id="CLU_001724_1_2_1"/>
<dbReference type="PANTHER" id="PTHR48046">
    <property type="entry name" value="UDP-GLYCOSYLTRANSFERASE 72E1"/>
    <property type="match status" value="1"/>
</dbReference>
<dbReference type="Pfam" id="PF00201">
    <property type="entry name" value="UDPGT"/>
    <property type="match status" value="1"/>
</dbReference>
<dbReference type="eggNOG" id="KOG1192">
    <property type="taxonomic scope" value="Eukaryota"/>
</dbReference>